<evidence type="ECO:0000256" key="1">
    <source>
        <dbReference type="ARBA" id="ARBA00001957"/>
    </source>
</evidence>
<feature type="region of interest" description="Disordered" evidence="10">
    <location>
        <begin position="4066"/>
        <end position="4099"/>
    </location>
</feature>
<dbReference type="Pfam" id="PF00550">
    <property type="entry name" value="PP-binding"/>
    <property type="match status" value="3"/>
</dbReference>
<dbReference type="SMART" id="SM00822">
    <property type="entry name" value="PKS_KR"/>
    <property type="match status" value="3"/>
</dbReference>
<dbReference type="Gene3D" id="6.10.140.1830">
    <property type="match status" value="1"/>
</dbReference>
<dbReference type="FunFam" id="3.40.50.720:FF:000209">
    <property type="entry name" value="Polyketide synthase Pks12"/>
    <property type="match status" value="1"/>
</dbReference>
<dbReference type="Gene3D" id="3.30.70.3290">
    <property type="match status" value="3"/>
</dbReference>
<dbReference type="NCBIfam" id="NF045894">
    <property type="entry name" value="PKS_plus_SDR"/>
    <property type="match status" value="1"/>
</dbReference>
<evidence type="ECO:0000313" key="15">
    <source>
        <dbReference type="Proteomes" id="UP000275579"/>
    </source>
</evidence>
<dbReference type="PROSITE" id="PS50075">
    <property type="entry name" value="CARRIER"/>
    <property type="match status" value="3"/>
</dbReference>
<dbReference type="SUPFAM" id="SSF51735">
    <property type="entry name" value="NAD(P)-binding Rossmann-fold domains"/>
    <property type="match status" value="7"/>
</dbReference>
<dbReference type="Pfam" id="PF08659">
    <property type="entry name" value="KR"/>
    <property type="match status" value="3"/>
</dbReference>
<feature type="domain" description="Carrier" evidence="11">
    <location>
        <begin position="1423"/>
        <end position="1498"/>
    </location>
</feature>
<dbReference type="InterPro" id="IPR014043">
    <property type="entry name" value="Acyl_transferase_dom"/>
</dbReference>
<comment type="cofactor">
    <cofactor evidence="1">
        <name>pantetheine 4'-phosphate</name>
        <dbReference type="ChEBI" id="CHEBI:47942"/>
    </cofactor>
</comment>
<dbReference type="InterPro" id="IPR014030">
    <property type="entry name" value="Ketoacyl_synth_N"/>
</dbReference>
<dbReference type="InterPro" id="IPR020806">
    <property type="entry name" value="PKS_PP-bd"/>
</dbReference>
<feature type="region of interest" description="N-terminal hotdog fold" evidence="9">
    <location>
        <begin position="2457"/>
        <end position="2582"/>
    </location>
</feature>
<feature type="domain" description="Ketosynthase family 3 (KS3)" evidence="12">
    <location>
        <begin position="26"/>
        <end position="452"/>
    </location>
</feature>
<dbReference type="InterPro" id="IPR036291">
    <property type="entry name" value="NAD(P)-bd_dom_sf"/>
</dbReference>
<dbReference type="Gene3D" id="3.40.366.10">
    <property type="entry name" value="Malonyl-Coenzyme A Acyl Carrier Protein, domain 2"/>
    <property type="match status" value="3"/>
</dbReference>
<feature type="active site" description="Proton donor; for dehydratase activity" evidence="9">
    <location>
        <position position="2655"/>
    </location>
</feature>
<dbReference type="InterPro" id="IPR050091">
    <property type="entry name" value="PKS_NRPS_Biosynth_Enz"/>
</dbReference>
<dbReference type="InterPro" id="IPR016039">
    <property type="entry name" value="Thiolase-like"/>
</dbReference>
<dbReference type="SMART" id="SM00829">
    <property type="entry name" value="PKS_ER"/>
    <property type="match status" value="1"/>
</dbReference>
<dbReference type="GO" id="GO:0004312">
    <property type="term" value="F:fatty acid synthase activity"/>
    <property type="evidence" value="ECO:0007669"/>
    <property type="project" value="TreeGrafter"/>
</dbReference>
<evidence type="ECO:0000259" key="13">
    <source>
        <dbReference type="PROSITE" id="PS52019"/>
    </source>
</evidence>
<dbReference type="SUPFAM" id="SSF50129">
    <property type="entry name" value="GroES-like"/>
    <property type="match status" value="1"/>
</dbReference>
<dbReference type="InterPro" id="IPR020807">
    <property type="entry name" value="PKS_DH"/>
</dbReference>
<dbReference type="InterPro" id="IPR016035">
    <property type="entry name" value="Acyl_Trfase/lysoPLipase"/>
</dbReference>
<dbReference type="Gene3D" id="1.10.1200.10">
    <property type="entry name" value="ACP-like"/>
    <property type="match status" value="3"/>
</dbReference>
<dbReference type="Gene3D" id="3.90.180.10">
    <property type="entry name" value="Medium-chain alcohol dehydrogenases, catalytic domain"/>
    <property type="match status" value="1"/>
</dbReference>
<dbReference type="InterPro" id="IPR001227">
    <property type="entry name" value="Ac_transferase_dom_sf"/>
</dbReference>
<dbReference type="Gene3D" id="3.40.47.10">
    <property type="match status" value="3"/>
</dbReference>
<feature type="compositionally biased region" description="Gly residues" evidence="10">
    <location>
        <begin position="2444"/>
        <end position="2458"/>
    </location>
</feature>
<dbReference type="GO" id="GO:0004315">
    <property type="term" value="F:3-oxoacyl-[acyl-carrier-protein] synthase activity"/>
    <property type="evidence" value="ECO:0007669"/>
    <property type="project" value="InterPro"/>
</dbReference>
<comment type="pathway">
    <text evidence="2">Antibiotic biosynthesis.</text>
</comment>
<dbReference type="FunFam" id="3.90.180.10:FF:000032">
    <property type="entry name" value="Probable polyketide synthase pks1"/>
    <property type="match status" value="1"/>
</dbReference>
<dbReference type="SMART" id="SM00825">
    <property type="entry name" value="PKS_KS"/>
    <property type="match status" value="3"/>
</dbReference>
<dbReference type="InterPro" id="IPR057326">
    <property type="entry name" value="KR_dom"/>
</dbReference>
<dbReference type="Pfam" id="PF22621">
    <property type="entry name" value="CurL-like_PKS_C"/>
    <property type="match status" value="1"/>
</dbReference>
<dbReference type="InterPro" id="IPR011032">
    <property type="entry name" value="GroES-like_sf"/>
</dbReference>
<feature type="compositionally biased region" description="Low complexity" evidence="10">
    <location>
        <begin position="456"/>
        <end position="479"/>
    </location>
</feature>
<evidence type="ECO:0000256" key="4">
    <source>
        <dbReference type="ARBA" id="ARBA00022553"/>
    </source>
</evidence>
<dbReference type="InterPro" id="IPR018201">
    <property type="entry name" value="Ketoacyl_synth_AS"/>
</dbReference>
<keyword evidence="8" id="KW-0012">Acyltransferase</keyword>
<dbReference type="GO" id="GO:0008270">
    <property type="term" value="F:zinc ion binding"/>
    <property type="evidence" value="ECO:0007669"/>
    <property type="project" value="InterPro"/>
</dbReference>
<evidence type="ECO:0000256" key="6">
    <source>
        <dbReference type="ARBA" id="ARBA00023194"/>
    </source>
</evidence>
<proteinExistence type="predicted"/>
<protein>
    <submittedName>
        <fullName evidence="14">Type I polyketide synthase</fullName>
    </submittedName>
</protein>
<dbReference type="Pfam" id="PF22953">
    <property type="entry name" value="SpnB_Rossmann"/>
    <property type="match status" value="1"/>
</dbReference>
<feature type="region of interest" description="Disordered" evidence="10">
    <location>
        <begin position="2441"/>
        <end position="2460"/>
    </location>
</feature>
<dbReference type="InterPro" id="IPR036736">
    <property type="entry name" value="ACP-like_sf"/>
</dbReference>
<dbReference type="PROSITE" id="PS01162">
    <property type="entry name" value="QOR_ZETA_CRYSTAL"/>
    <property type="match status" value="1"/>
</dbReference>
<dbReference type="PROSITE" id="PS00012">
    <property type="entry name" value="PHOSPHOPANTETHEINE"/>
    <property type="match status" value="3"/>
</dbReference>
<dbReference type="GO" id="GO:0031177">
    <property type="term" value="F:phosphopantetheine binding"/>
    <property type="evidence" value="ECO:0007669"/>
    <property type="project" value="InterPro"/>
</dbReference>
<feature type="active site" description="Proton acceptor; for dehydratase activity" evidence="9">
    <location>
        <position position="2489"/>
    </location>
</feature>
<dbReference type="SMART" id="SM00827">
    <property type="entry name" value="PKS_AT"/>
    <property type="match status" value="3"/>
</dbReference>
<dbReference type="SMART" id="SM00826">
    <property type="entry name" value="PKS_DH"/>
    <property type="match status" value="1"/>
</dbReference>
<dbReference type="InterPro" id="IPR009081">
    <property type="entry name" value="PP-bd_ACP"/>
</dbReference>
<feature type="domain" description="Ketosynthase family 3 (KS3)" evidence="12">
    <location>
        <begin position="1519"/>
        <end position="1945"/>
    </location>
</feature>
<feature type="domain" description="Carrier" evidence="11">
    <location>
        <begin position="5107"/>
        <end position="5182"/>
    </location>
</feature>
<reference evidence="14 15" key="1">
    <citation type="submission" date="2018-04" db="EMBL/GenBank/DDBJ databases">
        <title>Complete genome sequences of Streptomyces lydicus strain WYEC and characterization of antagonistic properties of biological control agents.</title>
        <authorList>
            <person name="Mariita R.M."/>
            <person name="Sello J.K."/>
        </authorList>
    </citation>
    <scope>NUCLEOTIDE SEQUENCE [LARGE SCALE GENOMIC DNA]</scope>
    <source>
        <strain evidence="14 15">WYEC 108</strain>
    </source>
</reference>
<name>A0A3S9YMT5_9ACTN</name>
<dbReference type="SUPFAM" id="SSF53901">
    <property type="entry name" value="Thiolase-like"/>
    <property type="match status" value="3"/>
</dbReference>
<dbReference type="InterPro" id="IPR020843">
    <property type="entry name" value="ER"/>
</dbReference>
<evidence type="ECO:0000256" key="10">
    <source>
        <dbReference type="SAM" id="MobiDB-lite"/>
    </source>
</evidence>
<evidence type="ECO:0000256" key="5">
    <source>
        <dbReference type="ARBA" id="ARBA00022679"/>
    </source>
</evidence>
<dbReference type="Proteomes" id="UP000275579">
    <property type="component" value="Chromosome"/>
</dbReference>
<dbReference type="SMART" id="SM00823">
    <property type="entry name" value="PKS_PP"/>
    <property type="match status" value="3"/>
</dbReference>
<dbReference type="PROSITE" id="PS52004">
    <property type="entry name" value="KS3_2"/>
    <property type="match status" value="3"/>
</dbReference>
<dbReference type="GO" id="GO:0016491">
    <property type="term" value="F:oxidoreductase activity"/>
    <property type="evidence" value="ECO:0007669"/>
    <property type="project" value="InterPro"/>
</dbReference>
<dbReference type="InterPro" id="IPR055123">
    <property type="entry name" value="SpnB-like_Rossmann"/>
</dbReference>
<evidence type="ECO:0000256" key="7">
    <source>
        <dbReference type="ARBA" id="ARBA00023268"/>
    </source>
</evidence>
<dbReference type="CDD" id="cd00833">
    <property type="entry name" value="PKS"/>
    <property type="match status" value="3"/>
</dbReference>
<dbReference type="InterPro" id="IPR014031">
    <property type="entry name" value="Ketoacyl_synth_C"/>
</dbReference>
<evidence type="ECO:0000256" key="3">
    <source>
        <dbReference type="ARBA" id="ARBA00022450"/>
    </source>
</evidence>
<feature type="region of interest" description="C-terminal hotdog fold" evidence="9">
    <location>
        <begin position="2594"/>
        <end position="2739"/>
    </location>
</feature>
<feature type="domain" description="PKS/mFAS DH" evidence="13">
    <location>
        <begin position="2457"/>
        <end position="2739"/>
    </location>
</feature>
<feature type="domain" description="Ketosynthase family 3 (KS3)" evidence="12">
    <location>
        <begin position="3648"/>
        <end position="4063"/>
    </location>
</feature>
<dbReference type="Pfam" id="PF02801">
    <property type="entry name" value="Ketoacyl-synt_C"/>
    <property type="match status" value="3"/>
</dbReference>
<dbReference type="SMART" id="SM01294">
    <property type="entry name" value="PKS_PP_betabranch"/>
    <property type="match status" value="3"/>
</dbReference>
<keyword evidence="7" id="KW-0511">Multifunctional enzyme</keyword>
<evidence type="ECO:0000256" key="8">
    <source>
        <dbReference type="ARBA" id="ARBA00023315"/>
    </source>
</evidence>
<dbReference type="Pfam" id="PF00698">
    <property type="entry name" value="Acyl_transf_1"/>
    <property type="match status" value="3"/>
</dbReference>
<dbReference type="Pfam" id="PF13602">
    <property type="entry name" value="ADH_zinc_N_2"/>
    <property type="match status" value="1"/>
</dbReference>
<dbReference type="Pfam" id="PF16197">
    <property type="entry name" value="KAsynt_C_assoc"/>
    <property type="match status" value="2"/>
</dbReference>
<dbReference type="GO" id="GO:0033068">
    <property type="term" value="P:macrolide biosynthetic process"/>
    <property type="evidence" value="ECO:0007669"/>
    <property type="project" value="UniProtKB-ARBA"/>
</dbReference>
<dbReference type="FunFam" id="3.40.366.10:FF:000002">
    <property type="entry name" value="Probable polyketide synthase 2"/>
    <property type="match status" value="3"/>
</dbReference>
<sequence>MEYLKRVTTELRQTRRQLREAEGRDQEPIAIVAMSCRYPGSVRTPEDLWQLVAEGGDAVSDFPVDRGWDVDAAYDPDPEKPGSISVREGGFLHDAGYFDPAFFGMSPREALATDPQQRLLLEVAWEAFERAGIDPTSVRGANGGVFVGAATSGYGVGVSDLPEGVQGLLLAGNATSVASGRIAYTLGLEGPAVTVDTACSSSLVALHWACHALRRGECDLALAGGVAVMCTPAMFFEFSRQRGLAADGRCKPFSDDADGTGWSEGAGMLLVERLSDARKNGHPVLAVVRGTAINSDGASNGLTAPNGPSQQRVIRSALSRAGLTPSEVDAVDAHGTGTSLGDPIEAQALLATYGKDRADNGPLRLGSLKSNIGHTQSAAGVGSVIKMVMAMHHGTLPKTLHITEPSRHIEWTAGDVEVLTEAIPWAPDGHPRRAGVSSFGISGTNAHAIIEEAPAAEDAPAPAAEDAPAPAAEDAPAPEADGEPARTLPLVPWVVSARSAAALGAQAAQLLTRVKQDELDLTDVGHSLTTTRTAFEHRAVILAEDRAAALRGLEELATTGAEGPNADVVGGRTMRGATAFLFTGQGAQRAAMGRELHVAFPAFAAAFDEACALLDTQLERPLRDVLFGEDPDALHRTAFTQPALFAVEVALYRLVESWGLKPKYLVGHSIGELTAAHVAGVLSLKDACRLVAARGRLMQALPAGGAMVSLQASESEVLPLLEGFEQRVSVAAVNGPQAVVVSGDESAVAEIAGHFEAEGRKVKRLQVSHAFHSPLMEPMLDEFRAVAESVAYAKPRIPVVSNVTGELATAEELASADYWVRHVREAVRFADGVRWLAEHGVTRLLELGPGGTLTAMAQACLSDTGDDDTERVFLASLRTNRPETTSLMSAVAGAFASGAPFDWAAYFAGTGARRVDLPTYAFQRERYWLESTGATPEPREQSAVSGWRYRVEWKPLAAQSGGVLGGRWLALVAAGDAYAEAVVEGLVACGVAVERVECVAGEVDRGLLAERVGEVAGEEPVAGVLVVGVSDVVRTAVVVQALGDACVGGRVWVVTRGAVAVGRSDGGPDPAGAAVWGLGRVAALELPDRWGGLVDLPEAVDRRALDRLVGVLADGSEDQVAVRSSGVFGRRLVHAPTPAGDDTADGWRPRGTVLITGGTGALGARVACWAAERGAEHLVLTSRRGLEAPGALELEAELSALGVRVTVAACDVSDRGAVEELLSGCAVDAVVHAAGVVDSVPLADADAGHFAEVMGAKVAGAVVLDEALRDRELDAFVVFSSIAGVWGSGGQGAYAAGNAFVEGLVEARRARGVVGCAVAWGPWAGGGMAGVEGAEEHLLRRGLKALDPALAVSALEMAVGEGSVVVADVEWERFAPAFTSARPSPLLEDLPEVRAASAARAAGEGSGVVRERLAGLSVVERERALLELVRTHAAAVLGYHKPESLEARSAFRDLGFDSLTAVELRGRLNAETGLRLPATVVFDYPTPVDLARFLGDELFGTGTGTETASDLPVMASTADDPVVIVGMSCRLPGGVAGPEDLWRLVAGAEDAISELPHDRGWDLDALYDPTPGQPGKSYSRHGGFVSGVDRFDPAFFGISPREAVAIDPQQRLLLETSWEALERSGIDPQTLRGSRAGVFVGSNGQDYPALLLSTPEGQDGYLGTGNAAAVVSGRVSYALGLEGPAVTVDTACSSSLVALHLAVQSLRSGECDLALAGGVTVMSTPGAFIEFSRQRGLAADGRCKAFSDAADGTGWAEGAGVLVVERLSDARRNGHRVLAVVRGSAVNQDGASNGLTAPNGPSQQRVIRQALAGAGLSPSDVDAVEAHGTGTSLGDPIEAQALLATYGQGRDADRPLWLGSVKSNIGHTQAAAGAAGVIKMVLALQHGILPQTLHVDEPSSHVDWSAGDVRLLTEAVAWPEGERLRRAGVSAFGVSGTNAHVVIEQAPVEESAEARPVGGVGVVPWVVSARSREGLRAQAQRLLAHVEARPELGAPEVGFALATTRSAFEHRAVVLGTERSALVDGLKALATGGEAASVVSALASPEARLALLFTGQGAQRLGMGRELYDAFPMFADVFDSVCAHFDGELATPLRDVVFGDEAELLHRTGFTQPALFAVEVALFRLVESFGVRPDFLMGHSIGELVAAHVAGVLSLEDACRLVAARGRLMQALPAGGAMVALQATEDEVLPLVEGQEQRVSIAAVNGPRSVVVSGEESAVAEIAGRFESEGRKVKRLQVSHAFHSPLMEPMLDEFRAVAESVSYEEPRTPVVSNLTGELAAPQELTSPDYWVRHVREAVRFADGVRRLEQQGVTRFLEIGPDGTLTAMAQGCLDSDVDADLDADHVLIPTLRGDDRGEISAVLSAAGRAFAHGIAINWQTFFPTSVPTPTASVDLPTYAFQHQRYWPRFTGLPAGDLGSAGLVSAQHPLLGAAVSLAGSVDGTDGTDGTGGTGGTGGTDGLDSVYGSAEGSAVVFTGRVSVAAQPWLAEHCVAGSVLLPGTAFLELAVRAGDQVGCGQVEELTLQAPLVLPERGAVQLQVAVGAADGTGRRTLNVYSRPQDAQADQPWVRHAVGVLATDGAAPGADLSQWPPAGAEPVSVDGLYEGLTAAGFGYGPVFRGLRQVWSRGDELFASVELPESAAPEAAGFGLHPALLDSVLHALGLVEPDRADESRTDESRGRLPFSWSGATLHASGASVLRARLSVNGPDSVALELSDASGGPVATIDSLVLRPVSADGIAQAKAGGLDTALHTMDWIPLPERSGAGGPTVPAVSVDAVVDVCDGVDGRLDGSAIGASVYPDLASLPQDEVPSHVLLRLDAPDGDPAAAAHTATHRALALLQAWLAEERFAAARLVVVTQGAVTVDERRPDPALAAVWGLVRAARSEHPDRFTLVDVDGANESLAVLPAALACDEPELAVRAGQVYVPRLSRHVRPDALPVPGESGAWCLDIAEKGTLANLRLAELPTAQAELGAGQVRIAVRAAGLNFRDVLNALGMYPGDAVALGIEGAGVVTEVGPGATGFSPGDRVMGLFTQSFGPLAVADARTLARIPEGWSFAQAASVPVVFLTAYYALVDLGELRAGESVLVHSAAGGVGMAAVQLARHLGAEVFGTASPGKWGTLRGSGLDEAHIASSRELDFERSFLATTGGRGVDVVLDSLAREFVDASLRLLPRGGRFLEMGKTDVRDGQEVAAAHEGVRYQAFDLFDAGPERIGEMLTALVGLFEQGVLRPLPLTAWDVRKAPEAFRHLSQAKNVGKVVLTMPVPLDPQGTVLVTGGTGGLGALVARHLVAEHGVRHLVLSSRRGPQAPGAAALRDELAALGAEVTVAACDTTDREALRGLLGSVPVQHPLTAIVHTAGVLDDGVLSSLTPERLDTVLAPKADAVSTLQELTRDEDLAAFVVFSSVAGMFGGSGQGNYAAANAFLDAFAQARHGVGLPATSLAWGPWAPGAGMTGELTDADLQRMARGGMVPFTVAQGMAAFDAAFRTAEPVYAPVRLDRAALRAPHSALPALLRGPVTGSARRSAASAAAGDAAESLRTGLAALPAAEREPAVLELVRAQAALVLGHAGPDAVEPARDFRGLGIDSLTAVELRNRLGAATGLRLPATLVFDYPSPVALARHVCTELFGDGEAAAAPVAAAGQPATGEEQLAIVAMSCRFPGGVGSPEEFWRLLADGVDALSPLPADRGWQTDDAGRVEGGFLHDSGDFDADFFGISPREAVTMDPQQRLLLEISWEALERAGIDPAALRGSRTGVFAGTNYQGYGSAAHTLPEGSEGQLLTGHATSVTSGRVSYAFGLEGPAVTVDTACSSSLVALHLAAQALRLGECDLAFAGGVTVMATPGAFVEFGRQGGLAGDGRCKAFADDADGTGWGEGAGIVLVERLSDARRNGHPVLAVLRGSAVNQDGASNGLTAPNGPSQQRVIRAALANAGLDAHEVDAVEAHGTGTSLGDPIEAQALIATYGQDREPDRPLWLGSVKSNIGHTQAAAGVAGVIKMVLALQKGVLPRTLHVTEPSSHVDWSAGEVRLLTRPVEWPQCELPRRAAVSSFGISGTNAHVVLEQYGAADGGPAEGTTPDSGRADTARAGQDGPGGQRGPVVWPLSARSAAALRDQAKRLRAHLTDRPDLPVHDVGYALATTRAAFDHRAALVAEDRDAFLKGLAALARGEDSADLVRGRADTGGKLAFLFSGQGSQRAGMGRELYERFPAYATAFDEVCAEFDRHLERPLRDLVFADEGTPEAALLDRTAYTQPALFAVGTALHALVGSWGIRPDVLIGHSIGELTAAHVAGVLTLQDACRLIAARGRLMQALPEGGAMIAVQAAEEEVLPLLEGRADRAGIAAVNGPSAVVVTGAEDTVTEIAGELAGRGRKTRRLRVSHAFHSPLMEAMLEEFGEIARGVRYAPPRLPVVSNLTGEPAADADLTSPAYWVRQVREAVRFGDGIRRLEAEGVGTYLELGPDGALAALAWENLREPDEDTAALPVLRRERPEARSALQAAARLHVRGLGTGPAALYGEGACPVELPTYAFQRRRYWLEPAGPQTGTDPAQTVDDQFWATLEHADPGELAERLHLAGDAPLSDVLPALSSWRNEQRERTVADGWEYRVTWRPAADAPTPVLSGTWLLAFPSGRGGRAWETALAAGLTAHGAAAVIPVEIDCGRADRMSLAGQLGTLLGESGPVDGVLSLLATDEEPHPSRPATPGGLAATLALVQALDDLGSAAPLWCATTGAVAVREREAVPSPVQAAVWGFGRVAALEQPQSWGGLVDLPAEPDERAVERLCAVLEAGPGEDQVAVRGSGVFVRRLVRARTGGTGPGTEEPWACAGTVLVTGGTGALGAHIARRLADRGVEHLVLAGRRGARAEGAAELRAELTARGTRVTVVACDAADREALVRLLAEHPVDAVFHAAGVLDDGLIAGLDGARLDAVLRSKMAAAAHLHELADDRMPLVLFSSFAGTAGATGQANYAAANAYLDALAQHRHALGLPATSLAWGPWAGAGMAAGTAGDEQLAERLTRGGMRPLDPRLAVDALERALTRGDATLTVADVEWARFVPGFTSVRPSALFSDLPEARWAVPESESADSGRPGGLQALRAQLAGRSEADQVRVLATLVRTHVAGVLGHDSVDAVDPKRAFSELGFDSLMAVELRNRLGLATGTQLPATLLFDHPTAAALARHLRTQVAAGGTAGALPALAELDRLEDVLADVAQDDPQRARIASRLQLLLAKWHEQQDADAEVTDDAGVSDRINSATADEIFDFIDNDLGMS</sequence>
<dbReference type="Pfam" id="PF00109">
    <property type="entry name" value="ketoacyl-synt"/>
    <property type="match status" value="3"/>
</dbReference>
<dbReference type="SUPFAM" id="SSF55048">
    <property type="entry name" value="Probable ACP-binding domain of malonyl-CoA ACP transacylase"/>
    <property type="match status" value="3"/>
</dbReference>
<dbReference type="EMBL" id="CP029042">
    <property type="protein sequence ID" value="AZS76235.1"/>
    <property type="molecule type" value="Genomic_DNA"/>
</dbReference>
<dbReference type="CDD" id="cd05195">
    <property type="entry name" value="enoyl_red"/>
    <property type="match status" value="1"/>
</dbReference>
<dbReference type="PANTHER" id="PTHR43775:SF51">
    <property type="entry name" value="INACTIVE PHENOLPHTHIOCEROL SYNTHESIS POLYKETIDE SYNTHASE TYPE I PKS1-RELATED"/>
    <property type="match status" value="1"/>
</dbReference>
<dbReference type="InterPro" id="IPR049900">
    <property type="entry name" value="PKS_mFAS_DH"/>
</dbReference>
<dbReference type="Pfam" id="PF18369">
    <property type="entry name" value="PKS_DE"/>
    <property type="match status" value="1"/>
</dbReference>
<evidence type="ECO:0000313" key="14">
    <source>
        <dbReference type="EMBL" id="AZS76235.1"/>
    </source>
</evidence>
<dbReference type="Gene3D" id="3.40.50.11460">
    <property type="match status" value="1"/>
</dbReference>
<dbReference type="InterPro" id="IPR032821">
    <property type="entry name" value="PKS_assoc"/>
</dbReference>
<dbReference type="InterPro" id="IPR002364">
    <property type="entry name" value="Quin_OxRdtase/zeta-crystal_CS"/>
</dbReference>
<keyword evidence="5" id="KW-0808">Transferase</keyword>
<dbReference type="RefSeq" id="WP_127154923.1">
    <property type="nucleotide sequence ID" value="NZ_CP029042.1"/>
</dbReference>
<dbReference type="InterPro" id="IPR041618">
    <property type="entry name" value="PKS_DE"/>
</dbReference>
<dbReference type="GO" id="GO:0006633">
    <property type="term" value="P:fatty acid biosynthetic process"/>
    <property type="evidence" value="ECO:0007669"/>
    <property type="project" value="InterPro"/>
</dbReference>
<evidence type="ECO:0000259" key="11">
    <source>
        <dbReference type="PROSITE" id="PS50075"/>
    </source>
</evidence>
<dbReference type="InterPro" id="IPR020841">
    <property type="entry name" value="PKS_Beta-ketoAc_synthase_dom"/>
</dbReference>
<dbReference type="InterPro" id="IPR013154">
    <property type="entry name" value="ADH-like_N"/>
</dbReference>
<dbReference type="Pfam" id="PF14765">
    <property type="entry name" value="PS-DH"/>
    <property type="match status" value="1"/>
</dbReference>
<dbReference type="FunFam" id="3.40.47.10:FF:000019">
    <property type="entry name" value="Polyketide synthase type I"/>
    <property type="match status" value="3"/>
</dbReference>
<evidence type="ECO:0000256" key="9">
    <source>
        <dbReference type="PROSITE-ProRule" id="PRU01363"/>
    </source>
</evidence>
<dbReference type="InterPro" id="IPR015083">
    <property type="entry name" value="NorB/c/GfsB-D-like_docking"/>
</dbReference>
<dbReference type="Pfam" id="PF21089">
    <property type="entry name" value="PKS_DH_N"/>
    <property type="match status" value="1"/>
</dbReference>
<feature type="domain" description="Carrier" evidence="11">
    <location>
        <begin position="3552"/>
        <end position="3627"/>
    </location>
</feature>
<feature type="region of interest" description="Disordered" evidence="10">
    <location>
        <begin position="456"/>
        <end position="485"/>
    </location>
</feature>
<gene>
    <name evidence="14" type="ORF">DDE74_02970</name>
</gene>
<keyword evidence="4" id="KW-0597">Phosphoprotein</keyword>
<dbReference type="FunFam" id="1.10.1200.10:FF:000007">
    <property type="entry name" value="Probable polyketide synthase pks17"/>
    <property type="match status" value="3"/>
</dbReference>
<dbReference type="PROSITE" id="PS52019">
    <property type="entry name" value="PKS_MFAS_DH"/>
    <property type="match status" value="1"/>
</dbReference>
<organism evidence="14 15">
    <name type="scientific">Streptomyces lydicus</name>
    <dbReference type="NCBI Taxonomy" id="47763"/>
    <lineage>
        <taxon>Bacteria</taxon>
        <taxon>Bacillati</taxon>
        <taxon>Actinomycetota</taxon>
        <taxon>Actinomycetes</taxon>
        <taxon>Kitasatosporales</taxon>
        <taxon>Streptomycetaceae</taxon>
        <taxon>Streptomyces</taxon>
    </lineage>
</organism>
<evidence type="ECO:0000259" key="12">
    <source>
        <dbReference type="PROSITE" id="PS52004"/>
    </source>
</evidence>
<dbReference type="InterPro" id="IPR013968">
    <property type="entry name" value="PKS_KR"/>
</dbReference>
<evidence type="ECO:0000256" key="2">
    <source>
        <dbReference type="ARBA" id="ARBA00004792"/>
    </source>
</evidence>
<accession>A0A3S9YMT5</accession>
<dbReference type="PANTHER" id="PTHR43775">
    <property type="entry name" value="FATTY ACID SYNTHASE"/>
    <property type="match status" value="1"/>
</dbReference>
<dbReference type="Gene3D" id="3.10.129.110">
    <property type="entry name" value="Polyketide synthase dehydratase"/>
    <property type="match status" value="1"/>
</dbReference>
<dbReference type="CDD" id="cd08956">
    <property type="entry name" value="KR_3_FAS_SDR_x"/>
    <property type="match status" value="1"/>
</dbReference>
<keyword evidence="6" id="KW-0045">Antibiotic biosynthesis</keyword>
<dbReference type="Pfam" id="PF08240">
    <property type="entry name" value="ADH_N"/>
    <property type="match status" value="1"/>
</dbReference>
<keyword evidence="3" id="KW-0596">Phosphopantetheine</keyword>
<dbReference type="SUPFAM" id="SSF52151">
    <property type="entry name" value="FabD/lysophospholipase-like"/>
    <property type="match status" value="3"/>
</dbReference>
<dbReference type="Gene3D" id="3.40.50.720">
    <property type="entry name" value="NAD(P)-binding Rossmann-like Domain"/>
    <property type="match status" value="3"/>
</dbReference>
<dbReference type="SUPFAM" id="SSF47336">
    <property type="entry name" value="ACP-like"/>
    <property type="match status" value="3"/>
</dbReference>
<dbReference type="Pfam" id="PF08990">
    <property type="entry name" value="Docking"/>
    <property type="match status" value="1"/>
</dbReference>
<dbReference type="InterPro" id="IPR006162">
    <property type="entry name" value="Ppantetheine_attach_site"/>
</dbReference>
<dbReference type="CDD" id="cd08952">
    <property type="entry name" value="KR_1_SDR_x"/>
    <property type="match status" value="2"/>
</dbReference>
<dbReference type="PROSITE" id="PS00606">
    <property type="entry name" value="KS3_1"/>
    <property type="match status" value="3"/>
</dbReference>
<dbReference type="InterPro" id="IPR042104">
    <property type="entry name" value="PKS_dehydratase_sf"/>
</dbReference>
<dbReference type="InterPro" id="IPR049551">
    <property type="entry name" value="PKS_DH_C"/>
</dbReference>
<dbReference type="InterPro" id="IPR049552">
    <property type="entry name" value="PKS_DH_N"/>
</dbReference>
<dbReference type="InterPro" id="IPR016036">
    <property type="entry name" value="Malonyl_transacylase_ACP-bd"/>
</dbReference>